<comment type="caution">
    <text evidence="4">The sequence shown here is derived from an EMBL/GenBank/DDBJ whole genome shotgun (WGS) entry which is preliminary data.</text>
</comment>
<feature type="domain" description="Methyl-accepting transducer" evidence="3">
    <location>
        <begin position="44"/>
        <end position="301"/>
    </location>
</feature>
<dbReference type="SMART" id="SM00283">
    <property type="entry name" value="MA"/>
    <property type="match status" value="1"/>
</dbReference>
<sequence>MHADVQGPVNRFPLAKQVERSLLDSKHVPPTTKLETTIVRVAENVGDLGIRTLDLQADIAELADRVTDQAAMLETLEDAAIGLAQSSDQVEKKVDAARAQAATARSVVDDSSQQLSSASHNVLELIEQVTRIHRGLDGFNEALATVGHTSKMIGGIASQTNLLALNAAIEAARAGDSGRGFAVVASEVKKLAQETALATQQIEGSIRELTSEAEVMLSRIVRGAEKANDAHRASGEIGSLVDRLRELILGLSDNSEAVSGNVHSILGAIGEIRSGLGELADTSIDNAIGLQRLSTRVTSVSDDTNMLLQYLAESGVDIPDSPYISFGLQAVQGIVAELEKALDDGEIGLAAMFSDDYQPVRGSEPPLFSHPVQSLITRAARPWQERARALPGFFGMTCTDRNAFGAVAMPERSLPQRPGETDWNLEYARAGQMFNYQDTREQAKMVQPFCLKAYRRPIATGGIMLLKQVIASIHIRGNHWGVMQLAYEDQTSKTGEIVLAQAS</sequence>
<protein>
    <submittedName>
        <fullName evidence="4">Chemotaxis protein</fullName>
    </submittedName>
</protein>
<name>A0A9X1DE64_9SPHN</name>
<evidence type="ECO:0000313" key="4">
    <source>
        <dbReference type="EMBL" id="MBT2187893.1"/>
    </source>
</evidence>
<dbReference type="GO" id="GO:0016020">
    <property type="term" value="C:membrane"/>
    <property type="evidence" value="ECO:0007669"/>
    <property type="project" value="InterPro"/>
</dbReference>
<dbReference type="Pfam" id="PF00015">
    <property type="entry name" value="MCPsignal"/>
    <property type="match status" value="1"/>
</dbReference>
<proteinExistence type="predicted"/>
<dbReference type="AlphaFoldDB" id="A0A9X1DE64"/>
<evidence type="ECO:0000259" key="3">
    <source>
        <dbReference type="PROSITE" id="PS50111"/>
    </source>
</evidence>
<dbReference type="GO" id="GO:0007165">
    <property type="term" value="P:signal transduction"/>
    <property type="evidence" value="ECO:0007669"/>
    <property type="project" value="UniProtKB-KW"/>
</dbReference>
<dbReference type="Proteomes" id="UP001138757">
    <property type="component" value="Unassembled WGS sequence"/>
</dbReference>
<dbReference type="InterPro" id="IPR004089">
    <property type="entry name" value="MCPsignal_dom"/>
</dbReference>
<keyword evidence="1 2" id="KW-0807">Transducer</keyword>
<dbReference type="PANTHER" id="PTHR32089:SF112">
    <property type="entry name" value="LYSOZYME-LIKE PROTEIN-RELATED"/>
    <property type="match status" value="1"/>
</dbReference>
<keyword evidence="5" id="KW-1185">Reference proteome</keyword>
<dbReference type="EMBL" id="JAHGAW010000008">
    <property type="protein sequence ID" value="MBT2187893.1"/>
    <property type="molecule type" value="Genomic_DNA"/>
</dbReference>
<dbReference type="SUPFAM" id="SSF58104">
    <property type="entry name" value="Methyl-accepting chemotaxis protein (MCP) signaling domain"/>
    <property type="match status" value="1"/>
</dbReference>
<reference evidence="4" key="1">
    <citation type="submission" date="2021-05" db="EMBL/GenBank/DDBJ databases">
        <title>Genome of Sphingobium sp. strain.</title>
        <authorList>
            <person name="Fan R."/>
        </authorList>
    </citation>
    <scope>NUCLEOTIDE SEQUENCE</scope>
    <source>
        <strain evidence="4">H33</strain>
    </source>
</reference>
<evidence type="ECO:0000313" key="5">
    <source>
        <dbReference type="Proteomes" id="UP001138757"/>
    </source>
</evidence>
<dbReference type="PANTHER" id="PTHR32089">
    <property type="entry name" value="METHYL-ACCEPTING CHEMOTAXIS PROTEIN MCPB"/>
    <property type="match status" value="1"/>
</dbReference>
<dbReference type="PROSITE" id="PS50111">
    <property type="entry name" value="CHEMOTAXIS_TRANSDUC_2"/>
    <property type="match status" value="1"/>
</dbReference>
<organism evidence="4 5">
    <name type="scientific">Sphingobium nicotianae</name>
    <dbReference type="NCBI Taxonomy" id="2782607"/>
    <lineage>
        <taxon>Bacteria</taxon>
        <taxon>Pseudomonadati</taxon>
        <taxon>Pseudomonadota</taxon>
        <taxon>Alphaproteobacteria</taxon>
        <taxon>Sphingomonadales</taxon>
        <taxon>Sphingomonadaceae</taxon>
        <taxon>Sphingobium</taxon>
    </lineage>
</organism>
<gene>
    <name evidence="4" type="ORF">KK488_13140</name>
</gene>
<dbReference type="Gene3D" id="1.10.287.950">
    <property type="entry name" value="Methyl-accepting chemotaxis protein"/>
    <property type="match status" value="1"/>
</dbReference>
<accession>A0A9X1DE64</accession>
<evidence type="ECO:0000256" key="1">
    <source>
        <dbReference type="ARBA" id="ARBA00023224"/>
    </source>
</evidence>
<evidence type="ECO:0000256" key="2">
    <source>
        <dbReference type="PROSITE-ProRule" id="PRU00284"/>
    </source>
</evidence>